<accession>A0A0B5IIV7</accession>
<reference evidence="2 3" key="1">
    <citation type="submission" date="2014-12" db="EMBL/GenBank/DDBJ databases">
        <title>Complete genome sequence of Streptomyces vietnamensis strain GIMV4.0001, a genetic manipulable producer of the benzoisochromanequinone antibiotic granaticin.</title>
        <authorList>
            <person name="Deng M.R."/>
            <person name="Guo J."/>
            <person name="Ma L.Y."/>
            <person name="Feng G.D."/>
            <person name="Mo C.Y."/>
            <person name="Zhu H.H."/>
        </authorList>
    </citation>
    <scope>NUCLEOTIDE SEQUENCE [LARGE SCALE GENOMIC DNA]</scope>
    <source>
        <strain evidence="3">GIMV4.0001</strain>
    </source>
</reference>
<protein>
    <submittedName>
        <fullName evidence="2">Uncharacterized protein</fullName>
    </submittedName>
</protein>
<evidence type="ECO:0000313" key="3">
    <source>
        <dbReference type="Proteomes" id="UP000031774"/>
    </source>
</evidence>
<dbReference type="EMBL" id="CP010407">
    <property type="protein sequence ID" value="AJF68324.1"/>
    <property type="molecule type" value="Genomic_DNA"/>
</dbReference>
<dbReference type="RefSeq" id="WP_041132248.1">
    <property type="nucleotide sequence ID" value="NZ_CP010407.1"/>
</dbReference>
<proteinExistence type="predicted"/>
<name>A0A0B5IIV7_9ACTN</name>
<keyword evidence="3" id="KW-1185">Reference proteome</keyword>
<dbReference type="AlphaFoldDB" id="A0A0B5IIV7"/>
<sequence>MDFDLGGYQSLGAAFDARIARHPEKAALTVTRGTAEEDDENLGFTEPVRLTPPREPDPKVRRLAAGALR</sequence>
<feature type="region of interest" description="Disordered" evidence="1">
    <location>
        <begin position="30"/>
        <end position="69"/>
    </location>
</feature>
<dbReference type="Proteomes" id="UP000031774">
    <property type="component" value="Chromosome"/>
</dbReference>
<organism evidence="2 3">
    <name type="scientific">Streptomyces vietnamensis</name>
    <dbReference type="NCBI Taxonomy" id="362257"/>
    <lineage>
        <taxon>Bacteria</taxon>
        <taxon>Bacillati</taxon>
        <taxon>Actinomycetota</taxon>
        <taxon>Actinomycetes</taxon>
        <taxon>Kitasatosporales</taxon>
        <taxon>Streptomycetaceae</taxon>
        <taxon>Streptomyces</taxon>
    </lineage>
</organism>
<gene>
    <name evidence="2" type="ORF">SVTN_32190</name>
</gene>
<evidence type="ECO:0000313" key="2">
    <source>
        <dbReference type="EMBL" id="AJF68324.1"/>
    </source>
</evidence>
<dbReference type="KEGG" id="svt:SVTN_32190"/>
<evidence type="ECO:0000256" key="1">
    <source>
        <dbReference type="SAM" id="MobiDB-lite"/>
    </source>
</evidence>
<dbReference type="HOGENOM" id="CLU_2774347_0_0_11"/>